<evidence type="ECO:0000256" key="4">
    <source>
        <dbReference type="ARBA" id="ARBA00022759"/>
    </source>
</evidence>
<keyword evidence="10" id="KW-0233">DNA recombination</keyword>
<evidence type="ECO:0000256" key="10">
    <source>
        <dbReference type="ARBA" id="ARBA00023172"/>
    </source>
</evidence>
<dbReference type="GO" id="GO:0016787">
    <property type="term" value="F:hydrolase activity"/>
    <property type="evidence" value="ECO:0007669"/>
    <property type="project" value="UniProtKB-KW"/>
</dbReference>
<keyword evidence="8" id="KW-0695">RNA-directed DNA polymerase</keyword>
<evidence type="ECO:0008006" key="13">
    <source>
        <dbReference type="Google" id="ProtNLM"/>
    </source>
</evidence>
<evidence type="ECO:0000313" key="11">
    <source>
        <dbReference type="EMBL" id="TFK16510.1"/>
    </source>
</evidence>
<dbReference type="Proteomes" id="UP000307440">
    <property type="component" value="Unassembled WGS sequence"/>
</dbReference>
<keyword evidence="2" id="KW-0540">Nuclease</keyword>
<evidence type="ECO:0000256" key="9">
    <source>
        <dbReference type="ARBA" id="ARBA00022932"/>
    </source>
</evidence>
<keyword evidence="7" id="KW-0229">DNA integration</keyword>
<evidence type="ECO:0000256" key="3">
    <source>
        <dbReference type="ARBA" id="ARBA00022723"/>
    </source>
</evidence>
<dbReference type="STRING" id="230819.A0A5C3K8X5"/>
<keyword evidence="9" id="KW-0239">DNA-directed DNA polymerase</keyword>
<dbReference type="GO" id="GO:0046872">
    <property type="term" value="F:metal ion binding"/>
    <property type="evidence" value="ECO:0007669"/>
    <property type="project" value="UniProtKB-KW"/>
</dbReference>
<dbReference type="GO" id="GO:0004519">
    <property type="term" value="F:endonuclease activity"/>
    <property type="evidence" value="ECO:0007669"/>
    <property type="project" value="UniProtKB-KW"/>
</dbReference>
<gene>
    <name evidence="11" type="ORF">FA15DRAFT_743034</name>
</gene>
<reference evidence="11 12" key="1">
    <citation type="journal article" date="2019" name="Nat. Ecol. Evol.">
        <title>Megaphylogeny resolves global patterns of mushroom evolution.</title>
        <authorList>
            <person name="Varga T."/>
            <person name="Krizsan K."/>
            <person name="Foldi C."/>
            <person name="Dima B."/>
            <person name="Sanchez-Garcia M."/>
            <person name="Sanchez-Ramirez S."/>
            <person name="Szollosi G.J."/>
            <person name="Szarkandi J.G."/>
            <person name="Papp V."/>
            <person name="Albert L."/>
            <person name="Andreopoulos W."/>
            <person name="Angelini C."/>
            <person name="Antonin V."/>
            <person name="Barry K.W."/>
            <person name="Bougher N.L."/>
            <person name="Buchanan P."/>
            <person name="Buyck B."/>
            <person name="Bense V."/>
            <person name="Catcheside P."/>
            <person name="Chovatia M."/>
            <person name="Cooper J."/>
            <person name="Damon W."/>
            <person name="Desjardin D."/>
            <person name="Finy P."/>
            <person name="Geml J."/>
            <person name="Haridas S."/>
            <person name="Hughes K."/>
            <person name="Justo A."/>
            <person name="Karasinski D."/>
            <person name="Kautmanova I."/>
            <person name="Kiss B."/>
            <person name="Kocsube S."/>
            <person name="Kotiranta H."/>
            <person name="LaButti K.M."/>
            <person name="Lechner B.E."/>
            <person name="Liimatainen K."/>
            <person name="Lipzen A."/>
            <person name="Lukacs Z."/>
            <person name="Mihaltcheva S."/>
            <person name="Morgado L.N."/>
            <person name="Niskanen T."/>
            <person name="Noordeloos M.E."/>
            <person name="Ohm R.A."/>
            <person name="Ortiz-Santana B."/>
            <person name="Ovrebo C."/>
            <person name="Racz N."/>
            <person name="Riley R."/>
            <person name="Savchenko A."/>
            <person name="Shiryaev A."/>
            <person name="Soop K."/>
            <person name="Spirin V."/>
            <person name="Szebenyi C."/>
            <person name="Tomsovsky M."/>
            <person name="Tulloss R.E."/>
            <person name="Uehling J."/>
            <person name="Grigoriev I.V."/>
            <person name="Vagvolgyi C."/>
            <person name="Papp T."/>
            <person name="Martin F.M."/>
            <person name="Miettinen O."/>
            <person name="Hibbett D.S."/>
            <person name="Nagy L.G."/>
        </authorList>
    </citation>
    <scope>NUCLEOTIDE SEQUENCE [LARGE SCALE GENOMIC DNA]</scope>
    <source>
        <strain evidence="11 12">CBS 121175</strain>
    </source>
</reference>
<proteinExistence type="predicted"/>
<dbReference type="GO" id="GO:0003964">
    <property type="term" value="F:RNA-directed DNA polymerase activity"/>
    <property type="evidence" value="ECO:0007669"/>
    <property type="project" value="UniProtKB-KW"/>
</dbReference>
<dbReference type="PANTHER" id="PTHR42648:SF11">
    <property type="entry name" value="TRANSPOSON TY4-P GAG-POL POLYPROTEIN"/>
    <property type="match status" value="1"/>
</dbReference>
<keyword evidence="9" id="KW-0808">Transferase</keyword>
<dbReference type="GO" id="GO:0015074">
    <property type="term" value="P:DNA integration"/>
    <property type="evidence" value="ECO:0007669"/>
    <property type="project" value="UniProtKB-KW"/>
</dbReference>
<accession>A0A5C3K8X5</accession>
<sequence>GADTSHTSNTFCFSHPEGLLFTARITPSFSAVLDGTTVPPKAAALASTLPLDLSFLHRCLCHHNIVDIKKLISGNLGTSLMLTSTAKPNPICKPCLAGKMHSGSFPSTGHTNSAPLELIHANLHGPLSVSSRQGYRYWIVFINSATRFRVFFFFLF</sequence>
<evidence type="ECO:0000256" key="6">
    <source>
        <dbReference type="ARBA" id="ARBA00022842"/>
    </source>
</evidence>
<dbReference type="PANTHER" id="PTHR42648">
    <property type="entry name" value="TRANSPOSASE, PUTATIVE-RELATED"/>
    <property type="match status" value="1"/>
</dbReference>
<evidence type="ECO:0000256" key="1">
    <source>
        <dbReference type="ARBA" id="ARBA00022695"/>
    </source>
</evidence>
<protein>
    <recommendedName>
        <fullName evidence="13">GAG-pre-integrase domain-containing protein</fullName>
    </recommendedName>
</protein>
<dbReference type="AlphaFoldDB" id="A0A5C3K8X5"/>
<dbReference type="GO" id="GO:0006310">
    <property type="term" value="P:DNA recombination"/>
    <property type="evidence" value="ECO:0007669"/>
    <property type="project" value="UniProtKB-KW"/>
</dbReference>
<keyword evidence="1" id="KW-0548">Nucleotidyltransferase</keyword>
<keyword evidence="5" id="KW-0378">Hydrolase</keyword>
<dbReference type="InterPro" id="IPR039537">
    <property type="entry name" value="Retrotran_Ty1/copia-like"/>
</dbReference>
<evidence type="ECO:0000256" key="8">
    <source>
        <dbReference type="ARBA" id="ARBA00022918"/>
    </source>
</evidence>
<keyword evidence="6" id="KW-0460">Magnesium</keyword>
<dbReference type="EMBL" id="ML210767">
    <property type="protein sequence ID" value="TFK16510.1"/>
    <property type="molecule type" value="Genomic_DNA"/>
</dbReference>
<feature type="non-terminal residue" evidence="11">
    <location>
        <position position="1"/>
    </location>
</feature>
<keyword evidence="4" id="KW-0255">Endonuclease</keyword>
<evidence type="ECO:0000256" key="5">
    <source>
        <dbReference type="ARBA" id="ARBA00022801"/>
    </source>
</evidence>
<evidence type="ECO:0000256" key="2">
    <source>
        <dbReference type="ARBA" id="ARBA00022722"/>
    </source>
</evidence>
<keyword evidence="3" id="KW-0479">Metal-binding</keyword>
<dbReference type="GO" id="GO:0003887">
    <property type="term" value="F:DNA-directed DNA polymerase activity"/>
    <property type="evidence" value="ECO:0007669"/>
    <property type="project" value="UniProtKB-KW"/>
</dbReference>
<dbReference type="OrthoDB" id="7691805at2759"/>
<name>A0A5C3K8X5_COPMA</name>
<keyword evidence="12" id="KW-1185">Reference proteome</keyword>
<evidence type="ECO:0000313" key="12">
    <source>
        <dbReference type="Proteomes" id="UP000307440"/>
    </source>
</evidence>
<evidence type="ECO:0000256" key="7">
    <source>
        <dbReference type="ARBA" id="ARBA00022908"/>
    </source>
</evidence>
<organism evidence="11 12">
    <name type="scientific">Coprinopsis marcescibilis</name>
    <name type="common">Agaric fungus</name>
    <name type="synonym">Psathyrella marcescibilis</name>
    <dbReference type="NCBI Taxonomy" id="230819"/>
    <lineage>
        <taxon>Eukaryota</taxon>
        <taxon>Fungi</taxon>
        <taxon>Dikarya</taxon>
        <taxon>Basidiomycota</taxon>
        <taxon>Agaricomycotina</taxon>
        <taxon>Agaricomycetes</taxon>
        <taxon>Agaricomycetidae</taxon>
        <taxon>Agaricales</taxon>
        <taxon>Agaricineae</taxon>
        <taxon>Psathyrellaceae</taxon>
        <taxon>Coprinopsis</taxon>
    </lineage>
</organism>